<dbReference type="Proteomes" id="UP000821865">
    <property type="component" value="Chromosome 4"/>
</dbReference>
<accession>A0ACB8D0P0</accession>
<organism evidence="1 2">
    <name type="scientific">Dermacentor silvarum</name>
    <name type="common">Tick</name>
    <dbReference type="NCBI Taxonomy" id="543639"/>
    <lineage>
        <taxon>Eukaryota</taxon>
        <taxon>Metazoa</taxon>
        <taxon>Ecdysozoa</taxon>
        <taxon>Arthropoda</taxon>
        <taxon>Chelicerata</taxon>
        <taxon>Arachnida</taxon>
        <taxon>Acari</taxon>
        <taxon>Parasitiformes</taxon>
        <taxon>Ixodida</taxon>
        <taxon>Ixodoidea</taxon>
        <taxon>Ixodidae</taxon>
        <taxon>Rhipicephalinae</taxon>
        <taxon>Dermacentor</taxon>
    </lineage>
</organism>
<evidence type="ECO:0000313" key="2">
    <source>
        <dbReference type="Proteomes" id="UP000821865"/>
    </source>
</evidence>
<keyword evidence="2" id="KW-1185">Reference proteome</keyword>
<comment type="caution">
    <text evidence="1">The sequence shown here is derived from an EMBL/GenBank/DDBJ whole genome shotgun (WGS) entry which is preliminary data.</text>
</comment>
<reference evidence="1" key="1">
    <citation type="submission" date="2020-05" db="EMBL/GenBank/DDBJ databases">
        <title>Large-scale comparative analyses of tick genomes elucidate their genetic diversity and vector capacities.</title>
        <authorList>
            <person name="Jia N."/>
            <person name="Wang J."/>
            <person name="Shi W."/>
            <person name="Du L."/>
            <person name="Sun Y."/>
            <person name="Zhan W."/>
            <person name="Jiang J."/>
            <person name="Wang Q."/>
            <person name="Zhang B."/>
            <person name="Ji P."/>
            <person name="Sakyi L.B."/>
            <person name="Cui X."/>
            <person name="Yuan T."/>
            <person name="Jiang B."/>
            <person name="Yang W."/>
            <person name="Lam T.T.-Y."/>
            <person name="Chang Q."/>
            <person name="Ding S."/>
            <person name="Wang X."/>
            <person name="Zhu J."/>
            <person name="Ruan X."/>
            <person name="Zhao L."/>
            <person name="Wei J."/>
            <person name="Que T."/>
            <person name="Du C."/>
            <person name="Cheng J."/>
            <person name="Dai P."/>
            <person name="Han X."/>
            <person name="Huang E."/>
            <person name="Gao Y."/>
            <person name="Liu J."/>
            <person name="Shao H."/>
            <person name="Ye R."/>
            <person name="Li L."/>
            <person name="Wei W."/>
            <person name="Wang X."/>
            <person name="Wang C."/>
            <person name="Yang T."/>
            <person name="Huo Q."/>
            <person name="Li W."/>
            <person name="Guo W."/>
            <person name="Chen H."/>
            <person name="Zhou L."/>
            <person name="Ni X."/>
            <person name="Tian J."/>
            <person name="Zhou Y."/>
            <person name="Sheng Y."/>
            <person name="Liu T."/>
            <person name="Pan Y."/>
            <person name="Xia L."/>
            <person name="Li J."/>
            <person name="Zhao F."/>
            <person name="Cao W."/>
        </authorList>
    </citation>
    <scope>NUCLEOTIDE SEQUENCE</scope>
    <source>
        <strain evidence="1">Dsil-2018</strain>
    </source>
</reference>
<name>A0ACB8D0P0_DERSI</name>
<proteinExistence type="predicted"/>
<protein>
    <submittedName>
        <fullName evidence="1">Uncharacterized protein</fullName>
    </submittedName>
</protein>
<dbReference type="EMBL" id="CM023473">
    <property type="protein sequence ID" value="KAH7954975.1"/>
    <property type="molecule type" value="Genomic_DNA"/>
</dbReference>
<gene>
    <name evidence="1" type="ORF">HPB49_023520</name>
</gene>
<sequence>MRSDFVVVLLCLGIFTLAVDMVLEALPRYLHEMFRSDQRRRAPVFAAELDGSIFFAGAWTQKCLDIGEACAVESAARHHPGMWVVLFLDSPDRDGGHDERDRGGVAVSADRCRTLEALLDMNNVHVRRINLDELFARTPLKYWRAQDPAGEGRLERLSDAVRFALLWKYGGAYADLDVIFRKPLTKLRNCVGERGPEGRDPPVVSGSLLIFERGHPLMEV</sequence>
<evidence type="ECO:0000313" key="1">
    <source>
        <dbReference type="EMBL" id="KAH7954975.1"/>
    </source>
</evidence>